<evidence type="ECO:0000313" key="2">
    <source>
        <dbReference type="WBParaSite" id="PDA_v2.g17620.t1"/>
    </source>
</evidence>
<reference evidence="2" key="1">
    <citation type="submission" date="2022-11" db="UniProtKB">
        <authorList>
            <consortium name="WormBaseParasite"/>
        </authorList>
    </citation>
    <scope>IDENTIFICATION</scope>
</reference>
<dbReference type="AlphaFoldDB" id="A0A914PH40"/>
<dbReference type="WBParaSite" id="PDA_v2.g17620.t1">
    <property type="protein sequence ID" value="PDA_v2.g17620.t1"/>
    <property type="gene ID" value="PDA_v2.g17620"/>
</dbReference>
<sequence>MGLNDSYYECLGTPKNEDFACSDSIFYKAEEYKKYAASHRYYFEHKVPPYGESGCTKDYPFNGQTDDEDDNPLFVKALKFLL</sequence>
<protein>
    <submittedName>
        <fullName evidence="2">Uncharacterized protein</fullName>
    </submittedName>
</protein>
<name>A0A914PH40_9BILA</name>
<proteinExistence type="predicted"/>
<accession>A0A914PH40</accession>
<dbReference type="Proteomes" id="UP000887578">
    <property type="component" value="Unplaced"/>
</dbReference>
<organism evidence="1 2">
    <name type="scientific">Panagrolaimus davidi</name>
    <dbReference type="NCBI Taxonomy" id="227884"/>
    <lineage>
        <taxon>Eukaryota</taxon>
        <taxon>Metazoa</taxon>
        <taxon>Ecdysozoa</taxon>
        <taxon>Nematoda</taxon>
        <taxon>Chromadorea</taxon>
        <taxon>Rhabditida</taxon>
        <taxon>Tylenchina</taxon>
        <taxon>Panagrolaimomorpha</taxon>
        <taxon>Panagrolaimoidea</taxon>
        <taxon>Panagrolaimidae</taxon>
        <taxon>Panagrolaimus</taxon>
    </lineage>
</organism>
<evidence type="ECO:0000313" key="1">
    <source>
        <dbReference type="Proteomes" id="UP000887578"/>
    </source>
</evidence>
<keyword evidence="1" id="KW-1185">Reference proteome</keyword>